<keyword evidence="2" id="KW-0378">Hydrolase</keyword>
<accession>A0A857FRS7</accession>
<evidence type="ECO:0000313" key="3">
    <source>
        <dbReference type="Proteomes" id="UP000464674"/>
    </source>
</evidence>
<evidence type="ECO:0000313" key="2">
    <source>
        <dbReference type="EMBL" id="QHC35164.1"/>
    </source>
</evidence>
<dbReference type="EMBL" id="CP041348">
    <property type="protein sequence ID" value="QHC35164.1"/>
    <property type="molecule type" value="Genomic_DNA"/>
</dbReference>
<dbReference type="Proteomes" id="UP000464674">
    <property type="component" value="Chromosome"/>
</dbReference>
<dbReference type="InterPro" id="IPR011059">
    <property type="entry name" value="Metal-dep_hydrolase_composite"/>
</dbReference>
<dbReference type="AlphaFoldDB" id="A0A857FRS7"/>
<sequence>MECMMKRAGGFFILGMLICGGVTPAAAGTIAIVGGMVFDGTGAAARRGTILIQDDRITAVGRDVTVPADARVIDVHGMAVTPGLYDLHTHWGLEGTPADVPSIAHAYLVSGVTTVNDFNEETEAFAPLRTWLVRMPAPHVNFAARISTPGGHGADWSDQDTTRWASTAASGKAAIDSVVAYHPDLIKIFTDGWRYGRMPDDTSMNEQTLAAAVAQAHADHLKVMTHTVTVERGLLAARAKVDSLAHSMQDRVLTSADIATIRASGMGDIATLAVYDPDKWRRVPEHKVAPNTRLFDNALKNVRKLYKAGVPIGVGTDAGMPATPHGESTLHELELLVRAGLTPAQALVAATRVSATLQGQQTDRGTIAPGMRADITVFDGRPWKHIADIHHVAMTMVDGRPLIGLGALPDQASGTGWPAPVPAGRLIDDFERADGRSSLNTLRRDTMDWGQDRTEEVSGTMTRETGRGKILFMAARMADKKDAYAGVAVPLSTGSVLPVDVTAYKGITLEIRGAACPSRLTVTGTVGATWSAPVNMTQGWQTIHVPFSALQVVDPKVGRAWNGRDVTEVEIGQSCPAEHKSWLQADNLAFYSGGTSH</sequence>
<gene>
    <name evidence="2" type="ORF">FMA36_06285</name>
</gene>
<dbReference type="SUPFAM" id="SSF51556">
    <property type="entry name" value="Metallo-dependent hydrolases"/>
    <property type="match status" value="1"/>
</dbReference>
<name>A0A857FRS7_KOMXY</name>
<protein>
    <submittedName>
        <fullName evidence="2">Amidohydrolase family protein</fullName>
    </submittedName>
</protein>
<reference evidence="2 3" key="1">
    <citation type="journal article" date="2020" name="Carbohydr. Polym.">
        <title>Characterization and optimization of production of bacterial cellulose from strain CGMCC 17276 based on whole-genome analysis.</title>
        <authorList>
            <person name="Lu T."/>
            <person name="Gao H."/>
            <person name="Liao B."/>
            <person name="Wu J."/>
            <person name="Zhang W."/>
            <person name="Huang J."/>
            <person name="Liu M."/>
            <person name="Huang J."/>
            <person name="Chang Z."/>
            <person name="Jin M."/>
            <person name="Yi Z."/>
            <person name="Jiang D."/>
        </authorList>
    </citation>
    <scope>NUCLEOTIDE SEQUENCE [LARGE SCALE GENOMIC DNA]</scope>
    <source>
        <strain evidence="2 3">CGMCC 17276</strain>
    </source>
</reference>
<dbReference type="Gene3D" id="3.30.110.90">
    <property type="entry name" value="Amidohydrolase"/>
    <property type="match status" value="1"/>
</dbReference>
<dbReference type="InterPro" id="IPR008979">
    <property type="entry name" value="Galactose-bd-like_sf"/>
</dbReference>
<dbReference type="PANTHER" id="PTHR43135:SF3">
    <property type="entry name" value="ALPHA-D-RIBOSE 1-METHYLPHOSPHONATE 5-TRIPHOSPHATE DIPHOSPHATASE"/>
    <property type="match status" value="1"/>
</dbReference>
<dbReference type="Gene3D" id="3.40.50.10910">
    <property type="entry name" value="Amidohydrolase"/>
    <property type="match status" value="1"/>
</dbReference>
<dbReference type="GO" id="GO:0016810">
    <property type="term" value="F:hydrolase activity, acting on carbon-nitrogen (but not peptide) bonds"/>
    <property type="evidence" value="ECO:0007669"/>
    <property type="project" value="InterPro"/>
</dbReference>
<dbReference type="Gene3D" id="2.30.40.10">
    <property type="entry name" value="Urease, subunit C, domain 1"/>
    <property type="match status" value="1"/>
</dbReference>
<dbReference type="PANTHER" id="PTHR43135">
    <property type="entry name" value="ALPHA-D-RIBOSE 1-METHYLPHOSPHONATE 5-TRIPHOSPHATE DIPHOSPHATASE"/>
    <property type="match status" value="1"/>
</dbReference>
<evidence type="ECO:0000259" key="1">
    <source>
        <dbReference type="Pfam" id="PF01979"/>
    </source>
</evidence>
<dbReference type="InterPro" id="IPR006680">
    <property type="entry name" value="Amidohydro-rel"/>
</dbReference>
<dbReference type="SUPFAM" id="SSF49785">
    <property type="entry name" value="Galactose-binding domain-like"/>
    <property type="match status" value="1"/>
</dbReference>
<feature type="domain" description="Amidohydrolase-related" evidence="1">
    <location>
        <begin position="80"/>
        <end position="400"/>
    </location>
</feature>
<dbReference type="SUPFAM" id="SSF51338">
    <property type="entry name" value="Composite domain of metallo-dependent hydrolases"/>
    <property type="match status" value="1"/>
</dbReference>
<dbReference type="Gene3D" id="1.20.58.520">
    <property type="entry name" value="Amidohydrolase"/>
    <property type="match status" value="1"/>
</dbReference>
<dbReference type="Pfam" id="PF01979">
    <property type="entry name" value="Amidohydro_1"/>
    <property type="match status" value="1"/>
</dbReference>
<dbReference type="InterPro" id="IPR051781">
    <property type="entry name" value="Metallo-dep_Hydrolase"/>
</dbReference>
<proteinExistence type="predicted"/>
<dbReference type="InterPro" id="IPR032466">
    <property type="entry name" value="Metal_Hydrolase"/>
</dbReference>
<organism evidence="2 3">
    <name type="scientific">Komagataeibacter xylinus</name>
    <name type="common">Gluconacetobacter xylinus</name>
    <dbReference type="NCBI Taxonomy" id="28448"/>
    <lineage>
        <taxon>Bacteria</taxon>
        <taxon>Pseudomonadati</taxon>
        <taxon>Pseudomonadota</taxon>
        <taxon>Alphaproteobacteria</taxon>
        <taxon>Acetobacterales</taxon>
        <taxon>Acetobacteraceae</taxon>
        <taxon>Komagataeibacter</taxon>
    </lineage>
</organism>